<dbReference type="InterPro" id="IPR019820">
    <property type="entry name" value="Sec-indep_translocase_CS"/>
</dbReference>
<keyword evidence="3 6" id="KW-0812">Transmembrane</keyword>
<keyword evidence="7" id="KW-0934">Plastid</keyword>
<comment type="similarity">
    <text evidence="2">Belongs to the TatC family.</text>
</comment>
<dbReference type="NCBIfam" id="TIGR00945">
    <property type="entry name" value="tatC"/>
    <property type="match status" value="1"/>
</dbReference>
<dbReference type="PRINTS" id="PR01840">
    <property type="entry name" value="TATCFAMILY"/>
</dbReference>
<reference evidence="7" key="2">
    <citation type="submission" date="2019-04" db="EMBL/GenBank/DDBJ databases">
        <authorList>
            <person name="Pasella M."/>
        </authorList>
    </citation>
    <scope>NUCLEOTIDE SEQUENCE</scope>
    <source>
        <strain evidence="7">HV6547_3</strain>
    </source>
</reference>
<reference evidence="7" key="1">
    <citation type="journal article" date="2019" name="Mol. Phylogenet. Evol.">
        <title>Morphological evolution and classification of the red algal order Ceramiales inferred using plastid phylogenomics.</title>
        <authorList>
            <person name="Diaz-Tapia P."/>
            <person name="Pasella M.M."/>
            <person name="Verbruggen H."/>
            <person name="Maggs C.A."/>
        </authorList>
    </citation>
    <scope>NUCLEOTIDE SEQUENCE</scope>
    <source>
        <strain evidence="7">HV6547_3</strain>
    </source>
</reference>
<dbReference type="HAMAP" id="MF_00902">
    <property type="entry name" value="TatC"/>
    <property type="match status" value="1"/>
</dbReference>
<evidence type="ECO:0000256" key="3">
    <source>
        <dbReference type="ARBA" id="ARBA00022692"/>
    </source>
</evidence>
<evidence type="ECO:0000256" key="2">
    <source>
        <dbReference type="ARBA" id="ARBA00008882"/>
    </source>
</evidence>
<dbReference type="GO" id="GO:0009977">
    <property type="term" value="F:proton motive force dependent protein transmembrane transporter activity"/>
    <property type="evidence" value="ECO:0007669"/>
    <property type="project" value="TreeGrafter"/>
</dbReference>
<accession>A0A4D6WN24</accession>
<feature type="transmembrane region" description="Helical" evidence="6">
    <location>
        <begin position="107"/>
        <end position="135"/>
    </location>
</feature>
<dbReference type="InterPro" id="IPR002033">
    <property type="entry name" value="TatC"/>
</dbReference>
<evidence type="ECO:0000256" key="6">
    <source>
        <dbReference type="SAM" id="Phobius"/>
    </source>
</evidence>
<dbReference type="PANTHER" id="PTHR30371:SF0">
    <property type="entry name" value="SEC-INDEPENDENT PROTEIN TRANSLOCASE PROTEIN TATC, CHLOROPLASTIC-RELATED"/>
    <property type="match status" value="1"/>
</dbReference>
<dbReference type="GO" id="GO:0065002">
    <property type="term" value="P:intracellular protein transmembrane transport"/>
    <property type="evidence" value="ECO:0007669"/>
    <property type="project" value="TreeGrafter"/>
</dbReference>
<evidence type="ECO:0000313" key="7">
    <source>
        <dbReference type="EMBL" id="QCI05224.1"/>
    </source>
</evidence>
<keyword evidence="5 6" id="KW-0472">Membrane</keyword>
<dbReference type="GO" id="GO:0043953">
    <property type="term" value="P:protein transport by the Tat complex"/>
    <property type="evidence" value="ECO:0007669"/>
    <property type="project" value="TreeGrafter"/>
</dbReference>
<feature type="transmembrane region" description="Helical" evidence="6">
    <location>
        <begin position="215"/>
        <end position="238"/>
    </location>
</feature>
<protein>
    <submittedName>
        <fullName evidence="7">Sec-independent protein translocase component TatC</fullName>
    </submittedName>
</protein>
<dbReference type="GO" id="GO:0033281">
    <property type="term" value="C:TAT protein transport complex"/>
    <property type="evidence" value="ECO:0007669"/>
    <property type="project" value="TreeGrafter"/>
</dbReference>
<proteinExistence type="inferred from homology"/>
<dbReference type="PROSITE" id="PS01218">
    <property type="entry name" value="TATC"/>
    <property type="match status" value="1"/>
</dbReference>
<gene>
    <name evidence="7" type="primary">tatC</name>
</gene>
<comment type="subcellular location">
    <subcellularLocation>
        <location evidence="1">Membrane</location>
        <topology evidence="1">Multi-pass membrane protein</topology>
    </subcellularLocation>
</comment>
<feature type="transmembrane region" description="Helical" evidence="6">
    <location>
        <begin position="78"/>
        <end position="100"/>
    </location>
</feature>
<geneLocation type="plastid" evidence="7"/>
<organism evidence="7">
    <name type="scientific">Centroceras clavulatum</name>
    <dbReference type="NCBI Taxonomy" id="159503"/>
    <lineage>
        <taxon>Eukaryota</taxon>
        <taxon>Rhodophyta</taxon>
        <taxon>Florideophyceae</taxon>
        <taxon>Rhodymeniophycidae</taxon>
        <taxon>Ceramiales</taxon>
        <taxon>Ceramiaceae</taxon>
        <taxon>Centroceras</taxon>
    </lineage>
</organism>
<feature type="transmembrane region" description="Helical" evidence="6">
    <location>
        <begin position="155"/>
        <end position="179"/>
    </location>
</feature>
<sequence>MTIDNKWKSNNEMPIIQHLEELRQRIILSLLVFIIITSICFWEIKSIIYLLQQPAIGIKFLQLAPGEYLFSSIKVACYSGFLLSMPFTIFQTISFILPGLTYKEKSYFIPITICSIILFFLGLFFSYKILVPAAINFFINYGSDIIEPIWSLEEYFNFILLLLFSTGVSFQIPIIQILLGLSNIISSNTMIMYWQYIIFGATILGAIITPSTDPITQIFTSLAIILLYFCGCFILKLLKK</sequence>
<dbReference type="PANTHER" id="PTHR30371">
    <property type="entry name" value="SEC-INDEPENDENT PROTEIN TRANSLOCASE PROTEIN TATC"/>
    <property type="match status" value="1"/>
</dbReference>
<dbReference type="EMBL" id="MK814619">
    <property type="protein sequence ID" value="QCI05224.1"/>
    <property type="molecule type" value="Genomic_DNA"/>
</dbReference>
<keyword evidence="4 6" id="KW-1133">Transmembrane helix</keyword>
<feature type="transmembrane region" description="Helical" evidence="6">
    <location>
        <begin position="191"/>
        <end position="209"/>
    </location>
</feature>
<dbReference type="Pfam" id="PF00902">
    <property type="entry name" value="TatC"/>
    <property type="match status" value="1"/>
</dbReference>
<dbReference type="AlphaFoldDB" id="A0A4D6WN24"/>
<evidence type="ECO:0000256" key="5">
    <source>
        <dbReference type="ARBA" id="ARBA00023136"/>
    </source>
</evidence>
<name>A0A4D6WN24_9FLOR</name>
<feature type="transmembrane region" description="Helical" evidence="6">
    <location>
        <begin position="26"/>
        <end position="44"/>
    </location>
</feature>
<evidence type="ECO:0000256" key="1">
    <source>
        <dbReference type="ARBA" id="ARBA00004141"/>
    </source>
</evidence>
<evidence type="ECO:0000256" key="4">
    <source>
        <dbReference type="ARBA" id="ARBA00022989"/>
    </source>
</evidence>